<proteinExistence type="predicted"/>
<dbReference type="Proteomes" id="UP001177080">
    <property type="component" value="Unassembled WGS sequence"/>
</dbReference>
<accession>A0ABT8XMX1</accession>
<dbReference type="EMBL" id="WHSC02000022">
    <property type="protein sequence ID" value="MDO6125096.1"/>
    <property type="molecule type" value="Genomic_DNA"/>
</dbReference>
<name>A0ABT8XMX1_9HYPH</name>
<evidence type="ECO:0000313" key="1">
    <source>
        <dbReference type="EMBL" id="MDO6125096.1"/>
    </source>
</evidence>
<reference evidence="1" key="1">
    <citation type="submission" date="2022-04" db="EMBL/GenBank/DDBJ databases">
        <title>Shinella lacus sp. nov., a novel member of the genus Shinella from water.</title>
        <authorList>
            <person name="Deng Y."/>
        </authorList>
    </citation>
    <scope>NUCLEOTIDE SEQUENCE</scope>
    <source>
        <strain evidence="1">JCM 31239</strain>
    </source>
</reference>
<dbReference type="RefSeq" id="WP_244764180.1">
    <property type="nucleotide sequence ID" value="NZ_JALJCJ010000014.1"/>
</dbReference>
<sequence length="356" mass="39274">MSEDESDKRDFKPGGPTLFPELDNCFRPLVVILKRSAIVHLIKTAGQIVAFAIVLYTGYQISLDLDDRKQERVDRQDERELRAWTRLRDPVGNDTGKGAALSVLLAANIDTRAADLSCAAVGRTEGPKCTSQPVFSNVKFGGEDLLPEAGGIYRDSTDFPIAMFSDSILTQSDVSGYRIDVKGFDRARFESVIATAITVVGETGTVEFARADLAFSFFDTKGTNVRISGSNISGAILPPNVVFEGTQTPIFGVLYRSRNWAWADAPPLTLKANEPRPLDNGQLARIDLCDPSFRLGSTTIDFNSNGVQFDPFAIGRQPNRNEVARSEPDFKKVAGRCEKLTLTEARNRFPKWYPPR</sequence>
<gene>
    <name evidence="1" type="ORF">GB928_028340</name>
</gene>
<comment type="caution">
    <text evidence="1">The sequence shown here is derived from an EMBL/GenBank/DDBJ whole genome shotgun (WGS) entry which is preliminary data.</text>
</comment>
<organism evidence="1 2">
    <name type="scientific">Shinella curvata</name>
    <dbReference type="NCBI Taxonomy" id="1817964"/>
    <lineage>
        <taxon>Bacteria</taxon>
        <taxon>Pseudomonadati</taxon>
        <taxon>Pseudomonadota</taxon>
        <taxon>Alphaproteobacteria</taxon>
        <taxon>Hyphomicrobiales</taxon>
        <taxon>Rhizobiaceae</taxon>
        <taxon>Shinella</taxon>
    </lineage>
</organism>
<evidence type="ECO:0008006" key="3">
    <source>
        <dbReference type="Google" id="ProtNLM"/>
    </source>
</evidence>
<keyword evidence="2" id="KW-1185">Reference proteome</keyword>
<evidence type="ECO:0000313" key="2">
    <source>
        <dbReference type="Proteomes" id="UP001177080"/>
    </source>
</evidence>
<protein>
    <recommendedName>
        <fullName evidence="3">Pentapeptide repeat protein</fullName>
    </recommendedName>
</protein>